<gene>
    <name evidence="2" type="ORF">Fmac_018065</name>
</gene>
<protein>
    <submittedName>
        <fullName evidence="2">Uncharacterized protein</fullName>
    </submittedName>
</protein>
<accession>A0ABD1M3X1</accession>
<name>A0ABD1M3X1_9FABA</name>
<sequence>MNVNIPKFEKITSKLGGKEVKYGNAMARKVNAKRTYAHVINHGGSRHTNNWMKKEFIDSEDMSVGWKGIIVCPKKASLTDIKSETELEDNQNEYRGRRNSEKVCGDKNIEVGCVEPQLVRPQSLGLKASLEIELEITSSNPLGPRKKSDVEERKQDLI</sequence>
<comment type="caution">
    <text evidence="2">The sequence shown here is derived from an EMBL/GenBank/DDBJ whole genome shotgun (WGS) entry which is preliminary data.</text>
</comment>
<dbReference type="Proteomes" id="UP001603857">
    <property type="component" value="Unassembled WGS sequence"/>
</dbReference>
<dbReference type="EMBL" id="JBGMDY010000006">
    <property type="protein sequence ID" value="KAL2330484.1"/>
    <property type="molecule type" value="Genomic_DNA"/>
</dbReference>
<evidence type="ECO:0000256" key="1">
    <source>
        <dbReference type="SAM" id="MobiDB-lite"/>
    </source>
</evidence>
<dbReference type="AlphaFoldDB" id="A0ABD1M3X1"/>
<proteinExistence type="predicted"/>
<reference evidence="2 3" key="1">
    <citation type="submission" date="2024-08" db="EMBL/GenBank/DDBJ databases">
        <title>Insights into the chromosomal genome structure of Flemingia macrophylla.</title>
        <authorList>
            <person name="Ding Y."/>
            <person name="Zhao Y."/>
            <person name="Bi W."/>
            <person name="Wu M."/>
            <person name="Zhao G."/>
            <person name="Gong Y."/>
            <person name="Li W."/>
            <person name="Zhang P."/>
        </authorList>
    </citation>
    <scope>NUCLEOTIDE SEQUENCE [LARGE SCALE GENOMIC DNA]</scope>
    <source>
        <strain evidence="2">DYQJB</strain>
        <tissue evidence="2">Leaf</tissue>
    </source>
</reference>
<feature type="compositionally biased region" description="Basic and acidic residues" evidence="1">
    <location>
        <begin position="146"/>
        <end position="158"/>
    </location>
</feature>
<keyword evidence="3" id="KW-1185">Reference proteome</keyword>
<organism evidence="2 3">
    <name type="scientific">Flemingia macrophylla</name>
    <dbReference type="NCBI Taxonomy" id="520843"/>
    <lineage>
        <taxon>Eukaryota</taxon>
        <taxon>Viridiplantae</taxon>
        <taxon>Streptophyta</taxon>
        <taxon>Embryophyta</taxon>
        <taxon>Tracheophyta</taxon>
        <taxon>Spermatophyta</taxon>
        <taxon>Magnoliopsida</taxon>
        <taxon>eudicotyledons</taxon>
        <taxon>Gunneridae</taxon>
        <taxon>Pentapetalae</taxon>
        <taxon>rosids</taxon>
        <taxon>fabids</taxon>
        <taxon>Fabales</taxon>
        <taxon>Fabaceae</taxon>
        <taxon>Papilionoideae</taxon>
        <taxon>50 kb inversion clade</taxon>
        <taxon>NPAAA clade</taxon>
        <taxon>indigoferoid/millettioid clade</taxon>
        <taxon>Phaseoleae</taxon>
        <taxon>Flemingia</taxon>
    </lineage>
</organism>
<evidence type="ECO:0000313" key="2">
    <source>
        <dbReference type="EMBL" id="KAL2330484.1"/>
    </source>
</evidence>
<evidence type="ECO:0000313" key="3">
    <source>
        <dbReference type="Proteomes" id="UP001603857"/>
    </source>
</evidence>
<feature type="region of interest" description="Disordered" evidence="1">
    <location>
        <begin position="137"/>
        <end position="158"/>
    </location>
</feature>